<keyword evidence="3" id="KW-1185">Reference proteome</keyword>
<feature type="compositionally biased region" description="Acidic residues" evidence="1">
    <location>
        <begin position="23"/>
        <end position="33"/>
    </location>
</feature>
<feature type="non-terminal residue" evidence="2">
    <location>
        <position position="1"/>
    </location>
</feature>
<dbReference type="AlphaFoldDB" id="A0A9N9JBS2"/>
<organism evidence="2 3">
    <name type="scientific">Cetraspora pellucida</name>
    <dbReference type="NCBI Taxonomy" id="1433469"/>
    <lineage>
        <taxon>Eukaryota</taxon>
        <taxon>Fungi</taxon>
        <taxon>Fungi incertae sedis</taxon>
        <taxon>Mucoromycota</taxon>
        <taxon>Glomeromycotina</taxon>
        <taxon>Glomeromycetes</taxon>
        <taxon>Diversisporales</taxon>
        <taxon>Gigasporaceae</taxon>
        <taxon>Cetraspora</taxon>
    </lineage>
</organism>
<proteinExistence type="predicted"/>
<comment type="caution">
    <text evidence="2">The sequence shown here is derived from an EMBL/GenBank/DDBJ whole genome shotgun (WGS) entry which is preliminary data.</text>
</comment>
<sequence>RFAPKAGKMIDTYLNLIYKEAENDDNENDETSDDNILVASTCQQ</sequence>
<accession>A0A9N9JBS2</accession>
<gene>
    <name evidence="2" type="ORF">CPELLU_LOCUS15983</name>
</gene>
<name>A0A9N9JBS2_9GLOM</name>
<dbReference type="Proteomes" id="UP000789759">
    <property type="component" value="Unassembled WGS sequence"/>
</dbReference>
<evidence type="ECO:0000313" key="3">
    <source>
        <dbReference type="Proteomes" id="UP000789759"/>
    </source>
</evidence>
<dbReference type="EMBL" id="CAJVQA010022296">
    <property type="protein sequence ID" value="CAG8773159.1"/>
    <property type="molecule type" value="Genomic_DNA"/>
</dbReference>
<evidence type="ECO:0000256" key="1">
    <source>
        <dbReference type="SAM" id="MobiDB-lite"/>
    </source>
</evidence>
<feature type="region of interest" description="Disordered" evidence="1">
    <location>
        <begin position="23"/>
        <end position="44"/>
    </location>
</feature>
<protein>
    <submittedName>
        <fullName evidence="2">13479_t:CDS:1</fullName>
    </submittedName>
</protein>
<evidence type="ECO:0000313" key="2">
    <source>
        <dbReference type="EMBL" id="CAG8773159.1"/>
    </source>
</evidence>
<reference evidence="2" key="1">
    <citation type="submission" date="2021-06" db="EMBL/GenBank/DDBJ databases">
        <authorList>
            <person name="Kallberg Y."/>
            <person name="Tangrot J."/>
            <person name="Rosling A."/>
        </authorList>
    </citation>
    <scope>NUCLEOTIDE SEQUENCE</scope>
    <source>
        <strain evidence="2">FL966</strain>
    </source>
</reference>